<reference evidence="3 4" key="1">
    <citation type="submission" date="2013-09" db="EMBL/GenBank/DDBJ databases">
        <authorList>
            <person name="Durkin A.S."/>
            <person name="Haft D.R."/>
            <person name="McCorrison J."/>
            <person name="Torralba M."/>
            <person name="Gillis M."/>
            <person name="Haft D.H."/>
            <person name="Methe B."/>
            <person name="Sutton G."/>
            <person name="Nelson K.E."/>
        </authorList>
    </citation>
    <scope>NUCLEOTIDE SEQUENCE [LARGE SCALE GENOMIC DNA]</scope>
    <source>
        <strain evidence="3 4">BV3C16-1</strain>
    </source>
</reference>
<feature type="domain" description="DUF3592" evidence="2">
    <location>
        <begin position="49"/>
        <end position="104"/>
    </location>
</feature>
<proteinExistence type="predicted"/>
<gene>
    <name evidence="3" type="ORF">HMPREF1250_2258</name>
</gene>
<dbReference type="Proteomes" id="UP000017090">
    <property type="component" value="Unassembled WGS sequence"/>
</dbReference>
<feature type="transmembrane region" description="Helical" evidence="1">
    <location>
        <begin position="112"/>
        <end position="131"/>
    </location>
</feature>
<sequence length="133" mass="15406">MPDILYYVPGAIGVFLLLLGAFHGWKLRSLSRHCTAYGTGKVLGFVEKKMRSNTLYFPVIEFTVDGKIYRSQSTFGDNEWEFEAGYVTDFRYNPDNPNDVYLYNSREIRYQYISTACILIGGLIFIGTYYVRF</sequence>
<comment type="caution">
    <text evidence="3">The sequence shown here is derived from an EMBL/GenBank/DDBJ whole genome shotgun (WGS) entry which is preliminary data.</text>
</comment>
<organism evidence="3 4">
    <name type="scientific">Megasphaera vaginalis</name>
    <name type="common">ex Srinivasan et al. 2021</name>
    <dbReference type="NCBI Taxonomy" id="1111454"/>
    <lineage>
        <taxon>Bacteria</taxon>
        <taxon>Bacillati</taxon>
        <taxon>Bacillota</taxon>
        <taxon>Negativicutes</taxon>
        <taxon>Veillonellales</taxon>
        <taxon>Veillonellaceae</taxon>
        <taxon>Megasphaera</taxon>
    </lineage>
</organism>
<keyword evidence="1" id="KW-0812">Transmembrane</keyword>
<dbReference type="Pfam" id="PF12158">
    <property type="entry name" value="DUF3592"/>
    <property type="match status" value="1"/>
</dbReference>
<dbReference type="EMBL" id="AWXA01000008">
    <property type="protein sequence ID" value="ERT61761.1"/>
    <property type="molecule type" value="Genomic_DNA"/>
</dbReference>
<feature type="transmembrane region" description="Helical" evidence="1">
    <location>
        <begin position="6"/>
        <end position="25"/>
    </location>
</feature>
<dbReference type="eggNOG" id="ENOG5033C2C">
    <property type="taxonomic scope" value="Bacteria"/>
</dbReference>
<dbReference type="PATRIC" id="fig|1111454.3.peg.595"/>
<accession>U7UR56</accession>
<dbReference type="OrthoDB" id="1623608at2"/>
<keyword evidence="4" id="KW-1185">Reference proteome</keyword>
<evidence type="ECO:0000256" key="1">
    <source>
        <dbReference type="SAM" id="Phobius"/>
    </source>
</evidence>
<keyword evidence="1" id="KW-1133">Transmembrane helix</keyword>
<evidence type="ECO:0000313" key="3">
    <source>
        <dbReference type="EMBL" id="ERT61761.1"/>
    </source>
</evidence>
<keyword evidence="1" id="KW-0472">Membrane</keyword>
<evidence type="ECO:0000313" key="4">
    <source>
        <dbReference type="Proteomes" id="UP000017090"/>
    </source>
</evidence>
<dbReference type="AlphaFoldDB" id="U7UR56"/>
<dbReference type="STRING" id="1111454.HMPREF1250_2258"/>
<dbReference type="InterPro" id="IPR021994">
    <property type="entry name" value="DUF3592"/>
</dbReference>
<protein>
    <submittedName>
        <fullName evidence="3">PF12158 family protein</fullName>
    </submittedName>
</protein>
<evidence type="ECO:0000259" key="2">
    <source>
        <dbReference type="Pfam" id="PF12158"/>
    </source>
</evidence>
<dbReference type="RefSeq" id="WP_023053051.1">
    <property type="nucleotide sequence ID" value="NZ_AWXA01000008.1"/>
</dbReference>
<name>U7UR56_9FIRM</name>